<dbReference type="InterPro" id="IPR009056">
    <property type="entry name" value="Cyt_c-like_dom"/>
</dbReference>
<evidence type="ECO:0000256" key="13">
    <source>
        <dbReference type="SAM" id="SignalP"/>
    </source>
</evidence>
<evidence type="ECO:0000313" key="16">
    <source>
        <dbReference type="Proteomes" id="UP000267342"/>
    </source>
</evidence>
<feature type="binding site" description="covalent" evidence="11">
    <location>
        <position position="199"/>
    </location>
    <ligand>
        <name>heme c</name>
        <dbReference type="ChEBI" id="CHEBI:61717"/>
        <label>2</label>
    </ligand>
</feature>
<keyword evidence="4 11" id="KW-0349">Heme</keyword>
<dbReference type="SUPFAM" id="SSF46626">
    <property type="entry name" value="Cytochrome c"/>
    <property type="match status" value="3"/>
</dbReference>
<feature type="binding site" description="axial binding residue" evidence="12">
    <location>
        <position position="344"/>
    </location>
    <ligand>
        <name>heme c</name>
        <dbReference type="ChEBI" id="CHEBI:61717"/>
        <label>3</label>
    </ligand>
    <ligandPart>
        <name>Fe</name>
        <dbReference type="ChEBI" id="CHEBI:18248"/>
    </ligandPart>
</feature>
<comment type="subcellular location">
    <subcellularLocation>
        <location evidence="1">Cell membrane</location>
    </subcellularLocation>
</comment>
<protein>
    <submittedName>
        <fullName evidence="15">Cytochrome c, mono-and diheme variants</fullName>
    </submittedName>
</protein>
<feature type="binding site" description="axial binding residue" evidence="12">
    <location>
        <position position="200"/>
    </location>
    <ligand>
        <name>heme c</name>
        <dbReference type="ChEBI" id="CHEBI:61717"/>
        <label>2</label>
    </ligand>
    <ligandPart>
        <name>Fe</name>
        <dbReference type="ChEBI" id="CHEBI:18248"/>
    </ligandPart>
</feature>
<feature type="signal peptide" evidence="13">
    <location>
        <begin position="1"/>
        <end position="25"/>
    </location>
</feature>
<dbReference type="PANTHER" id="PTHR35008">
    <property type="entry name" value="BLL4482 PROTEIN-RELATED"/>
    <property type="match status" value="1"/>
</dbReference>
<evidence type="ECO:0000256" key="6">
    <source>
        <dbReference type="ARBA" id="ARBA00022729"/>
    </source>
</evidence>
<dbReference type="GO" id="GO:0009055">
    <property type="term" value="F:electron transfer activity"/>
    <property type="evidence" value="ECO:0007669"/>
    <property type="project" value="InterPro"/>
</dbReference>
<organism evidence="15 16">
    <name type="scientific">Zymobacter palmae</name>
    <dbReference type="NCBI Taxonomy" id="33074"/>
    <lineage>
        <taxon>Bacteria</taxon>
        <taxon>Pseudomonadati</taxon>
        <taxon>Pseudomonadota</taxon>
        <taxon>Gammaproteobacteria</taxon>
        <taxon>Oceanospirillales</taxon>
        <taxon>Halomonadaceae</taxon>
        <taxon>Zymobacter group</taxon>
        <taxon>Zymobacter</taxon>
    </lineage>
</organism>
<dbReference type="PRINTS" id="PR00605">
    <property type="entry name" value="CYTCHROMECIC"/>
</dbReference>
<evidence type="ECO:0000256" key="8">
    <source>
        <dbReference type="ARBA" id="ARBA00022982"/>
    </source>
</evidence>
<dbReference type="EMBL" id="AP018933">
    <property type="protein sequence ID" value="BBG29840.1"/>
    <property type="molecule type" value="Genomic_DNA"/>
</dbReference>
<keyword evidence="7" id="KW-0677">Repeat</keyword>
<dbReference type="GO" id="GO:0005886">
    <property type="term" value="C:plasma membrane"/>
    <property type="evidence" value="ECO:0007669"/>
    <property type="project" value="UniProtKB-SubCell"/>
</dbReference>
<keyword evidence="8" id="KW-0249">Electron transport</keyword>
<evidence type="ECO:0000256" key="10">
    <source>
        <dbReference type="ARBA" id="ARBA00023136"/>
    </source>
</evidence>
<proteinExistence type="predicted"/>
<dbReference type="GO" id="GO:0020037">
    <property type="term" value="F:heme binding"/>
    <property type="evidence" value="ECO:0007669"/>
    <property type="project" value="InterPro"/>
</dbReference>
<dbReference type="InterPro" id="IPR051459">
    <property type="entry name" value="Cytochrome_c-type_DH"/>
</dbReference>
<dbReference type="PROSITE" id="PS51007">
    <property type="entry name" value="CYTC"/>
    <property type="match status" value="3"/>
</dbReference>
<dbReference type="GO" id="GO:0005506">
    <property type="term" value="F:iron ion binding"/>
    <property type="evidence" value="ECO:0007669"/>
    <property type="project" value="InterPro"/>
</dbReference>
<feature type="binding site" description="covalent" evidence="11">
    <location>
        <position position="49"/>
    </location>
    <ligand>
        <name>heme c</name>
        <dbReference type="ChEBI" id="CHEBI:61717"/>
        <label>1</label>
    </ligand>
</feature>
<feature type="binding site" description="covalent" evidence="11">
    <location>
        <position position="340"/>
    </location>
    <ligand>
        <name>heme c</name>
        <dbReference type="ChEBI" id="CHEBI:61717"/>
        <label>3</label>
    </ligand>
</feature>
<evidence type="ECO:0000256" key="1">
    <source>
        <dbReference type="ARBA" id="ARBA00004236"/>
    </source>
</evidence>
<feature type="binding site" description="covalent" evidence="11">
    <location>
        <position position="52"/>
    </location>
    <ligand>
        <name>heme c</name>
        <dbReference type="ChEBI" id="CHEBI:61717"/>
        <label>1</label>
    </ligand>
</feature>
<keyword evidence="5 12" id="KW-0479">Metal-binding</keyword>
<evidence type="ECO:0000256" key="4">
    <source>
        <dbReference type="ARBA" id="ARBA00022617"/>
    </source>
</evidence>
<dbReference type="PIRSF" id="PIRSF000018">
    <property type="entry name" value="Mb_ADH_cyt_c"/>
    <property type="match status" value="1"/>
</dbReference>
<dbReference type="PANTHER" id="PTHR35008:SF8">
    <property type="entry name" value="ALCOHOL DEHYDROGENASE CYTOCHROME C SUBUNIT"/>
    <property type="match status" value="1"/>
</dbReference>
<dbReference type="Proteomes" id="UP000267342">
    <property type="component" value="Chromosome"/>
</dbReference>
<name>A0A348HDY8_9GAMM</name>
<keyword evidence="6 13" id="KW-0732">Signal</keyword>
<evidence type="ECO:0000259" key="14">
    <source>
        <dbReference type="PROSITE" id="PS51007"/>
    </source>
</evidence>
<evidence type="ECO:0000256" key="9">
    <source>
        <dbReference type="ARBA" id="ARBA00023004"/>
    </source>
</evidence>
<evidence type="ECO:0000256" key="2">
    <source>
        <dbReference type="ARBA" id="ARBA00022448"/>
    </source>
</evidence>
<feature type="domain" description="Cytochrome c" evidence="14">
    <location>
        <begin position="35"/>
        <end position="138"/>
    </location>
</feature>
<dbReference type="AlphaFoldDB" id="A0A348HDY8"/>
<dbReference type="Gene3D" id="1.10.760.10">
    <property type="entry name" value="Cytochrome c-like domain"/>
    <property type="match status" value="2"/>
</dbReference>
<feature type="binding site" description="axial binding residue" evidence="12">
    <location>
        <position position="53"/>
    </location>
    <ligand>
        <name>heme c</name>
        <dbReference type="ChEBI" id="CHEBI:61717"/>
        <label>1</label>
    </ligand>
    <ligandPart>
        <name>Fe</name>
        <dbReference type="ChEBI" id="CHEBI:18248"/>
    </ligandPart>
</feature>
<dbReference type="Pfam" id="PF00034">
    <property type="entry name" value="Cytochrom_C"/>
    <property type="match status" value="1"/>
</dbReference>
<feature type="binding site" description="covalent" evidence="11">
    <location>
        <position position="196"/>
    </location>
    <ligand>
        <name>heme c</name>
        <dbReference type="ChEBI" id="CHEBI:61717"/>
        <label>2</label>
    </ligand>
</feature>
<feature type="domain" description="Cytochrome c" evidence="14">
    <location>
        <begin position="181"/>
        <end position="295"/>
    </location>
</feature>
<dbReference type="InterPro" id="IPR014353">
    <property type="entry name" value="Membr-bd_ADH_cyt_c"/>
</dbReference>
<keyword evidence="2" id="KW-0813">Transport</keyword>
<dbReference type="InterPro" id="IPR008168">
    <property type="entry name" value="Cyt_C_IC"/>
</dbReference>
<dbReference type="InterPro" id="IPR036909">
    <property type="entry name" value="Cyt_c-like_dom_sf"/>
</dbReference>
<accession>A0A348HDY8</accession>
<evidence type="ECO:0000256" key="7">
    <source>
        <dbReference type="ARBA" id="ARBA00022737"/>
    </source>
</evidence>
<reference evidence="15 16" key="1">
    <citation type="submission" date="2018-09" db="EMBL/GenBank/DDBJ databases">
        <title>Zymobacter palmae IAM14233 (=T109) whole genome analysis.</title>
        <authorList>
            <person name="Yanase H."/>
        </authorList>
    </citation>
    <scope>NUCLEOTIDE SEQUENCE [LARGE SCALE GENOMIC DNA]</scope>
    <source>
        <strain evidence="15 16">IAM14233</strain>
    </source>
</reference>
<evidence type="ECO:0000256" key="11">
    <source>
        <dbReference type="PIRSR" id="PIRSR000018-50"/>
    </source>
</evidence>
<keyword evidence="16" id="KW-1185">Reference proteome</keyword>
<dbReference type="Pfam" id="PF13442">
    <property type="entry name" value="Cytochrome_CBB3"/>
    <property type="match status" value="1"/>
</dbReference>
<keyword evidence="9 12" id="KW-0408">Iron</keyword>
<evidence type="ECO:0000256" key="5">
    <source>
        <dbReference type="ARBA" id="ARBA00022723"/>
    </source>
</evidence>
<evidence type="ECO:0000313" key="15">
    <source>
        <dbReference type="EMBL" id="BBG29840.1"/>
    </source>
</evidence>
<dbReference type="GO" id="GO:0016614">
    <property type="term" value="F:oxidoreductase activity, acting on CH-OH group of donors"/>
    <property type="evidence" value="ECO:0007669"/>
    <property type="project" value="InterPro"/>
</dbReference>
<gene>
    <name evidence="15" type="ORF">ZBT109_1079</name>
</gene>
<evidence type="ECO:0000256" key="12">
    <source>
        <dbReference type="PIRSR" id="PIRSR000018-51"/>
    </source>
</evidence>
<sequence>MASNFWRVSLGVGAMAALWMSGVAAAEDASTRQAELVKRGEYVARTADCVACHTTDHDKPFAGGLPMGLPMGNIYSTNITPDKDTGIGSYTLEEFKRVLREGVTPDRGNLYPAMPYPSYTKMTDDEIEALYAYFMHGVQPIHQENKAPDFYWPLTIRWPLKIWNWMFLDEGAYQPKAGQSDEWNRGAYLVQGPAHCGTCHTPRGLAMQERAYDETGDEYLAGADIASWHAFNITSDINSGIGGWSADELVQYLKDGNVRGKGQAGGQMGEAVEHSFSHMTDADLHAIAVYMKTVPAVNDGDTRPRYSYGAPGDDFLRLRAQPVAQDAASDRGARVYLENCAACHGPSGQGSPDGYYPSMFHNSVIGTDYHNNLINVVLDGVKRKTPGNDVLMPAFRDELSDEDIAALANYLSQQFGRGDMNVTPKSVKALRND</sequence>
<feature type="chain" id="PRO_5016824486" evidence="13">
    <location>
        <begin position="26"/>
        <end position="433"/>
    </location>
</feature>
<evidence type="ECO:0000256" key="3">
    <source>
        <dbReference type="ARBA" id="ARBA00022475"/>
    </source>
</evidence>
<feature type="domain" description="Cytochrome c" evidence="14">
    <location>
        <begin position="327"/>
        <end position="415"/>
    </location>
</feature>
<comment type="cofactor">
    <cofactor evidence="11">
        <name>heme c</name>
        <dbReference type="ChEBI" id="CHEBI:61717"/>
    </cofactor>
    <text evidence="11">Binds 3 heme c groups covalently per subunit.</text>
</comment>
<keyword evidence="10" id="KW-0472">Membrane</keyword>
<feature type="binding site" description="covalent" evidence="11">
    <location>
        <position position="343"/>
    </location>
    <ligand>
        <name>heme c</name>
        <dbReference type="ChEBI" id="CHEBI:61717"/>
        <label>3</label>
    </ligand>
</feature>
<keyword evidence="3" id="KW-1003">Cell membrane</keyword>
<dbReference type="STRING" id="1123510.GCA_000620025_02301"/>
<dbReference type="KEGG" id="zpl:ZBT109_1079"/>